<keyword evidence="1" id="KW-1133">Transmembrane helix</keyword>
<dbReference type="AlphaFoldDB" id="W1PX55"/>
<gene>
    <name evidence="2" type="ORF">AMTR_s00043p00208100</name>
</gene>
<dbReference type="HOGENOM" id="CLU_131157_0_0_1"/>
<evidence type="ECO:0000313" key="2">
    <source>
        <dbReference type="EMBL" id="ERN12783.1"/>
    </source>
</evidence>
<name>W1PX55_AMBTC</name>
<reference evidence="3" key="1">
    <citation type="journal article" date="2013" name="Science">
        <title>The Amborella genome and the evolution of flowering plants.</title>
        <authorList>
            <consortium name="Amborella Genome Project"/>
        </authorList>
    </citation>
    <scope>NUCLEOTIDE SEQUENCE [LARGE SCALE GENOMIC DNA]</scope>
</reference>
<protein>
    <submittedName>
        <fullName evidence="2">Uncharacterized protein</fullName>
    </submittedName>
</protein>
<feature type="transmembrane region" description="Helical" evidence="1">
    <location>
        <begin position="98"/>
        <end position="119"/>
    </location>
</feature>
<sequence length="122" mass="13745">MALATTGIRVLKGSSDDHVIAGELVPPDLHGVLKTESKAVHRILKVIWPKPNLVHQNMMTDCEGFCWLVIFFMMVNQMSDLVNFNVQCLGELSICRAGHFLLEFLLVAAPLTTIWFFAFTRQ</sequence>
<dbReference type="Proteomes" id="UP000017836">
    <property type="component" value="Unassembled WGS sequence"/>
</dbReference>
<keyword evidence="1" id="KW-0812">Transmembrane</keyword>
<proteinExistence type="predicted"/>
<organism evidence="2 3">
    <name type="scientific">Amborella trichopoda</name>
    <dbReference type="NCBI Taxonomy" id="13333"/>
    <lineage>
        <taxon>Eukaryota</taxon>
        <taxon>Viridiplantae</taxon>
        <taxon>Streptophyta</taxon>
        <taxon>Embryophyta</taxon>
        <taxon>Tracheophyta</taxon>
        <taxon>Spermatophyta</taxon>
        <taxon>Magnoliopsida</taxon>
        <taxon>Amborellales</taxon>
        <taxon>Amborellaceae</taxon>
        <taxon>Amborella</taxon>
    </lineage>
</organism>
<evidence type="ECO:0000313" key="3">
    <source>
        <dbReference type="Proteomes" id="UP000017836"/>
    </source>
</evidence>
<dbReference type="EMBL" id="KI392605">
    <property type="protein sequence ID" value="ERN12783.1"/>
    <property type="molecule type" value="Genomic_DNA"/>
</dbReference>
<accession>W1PX55</accession>
<evidence type="ECO:0000256" key="1">
    <source>
        <dbReference type="SAM" id="Phobius"/>
    </source>
</evidence>
<keyword evidence="1" id="KW-0472">Membrane</keyword>
<feature type="transmembrane region" description="Helical" evidence="1">
    <location>
        <begin position="65"/>
        <end position="86"/>
    </location>
</feature>
<keyword evidence="3" id="KW-1185">Reference proteome</keyword>
<dbReference type="Gramene" id="ERN12783">
    <property type="protein sequence ID" value="ERN12783"/>
    <property type="gene ID" value="AMTR_s00043p00208100"/>
</dbReference>